<dbReference type="InterPro" id="IPR013784">
    <property type="entry name" value="Carb-bd-like_fold"/>
</dbReference>
<dbReference type="SUPFAM" id="SSF49452">
    <property type="entry name" value="Starch-binding domain-like"/>
    <property type="match status" value="1"/>
</dbReference>
<feature type="signal peptide" evidence="1">
    <location>
        <begin position="1"/>
        <end position="26"/>
    </location>
</feature>
<dbReference type="GO" id="GO:0030246">
    <property type="term" value="F:carbohydrate binding"/>
    <property type="evidence" value="ECO:0007669"/>
    <property type="project" value="InterPro"/>
</dbReference>
<protein>
    <recommendedName>
        <fullName evidence="3">Carboxypeptidase regulatory-like domain-containing protein</fullName>
    </recommendedName>
</protein>
<evidence type="ECO:0000256" key="1">
    <source>
        <dbReference type="SAM" id="SignalP"/>
    </source>
</evidence>
<gene>
    <name evidence="2" type="ORF">AVDCRST_MAG68-4047</name>
</gene>
<dbReference type="Gene3D" id="2.60.40.1120">
    <property type="entry name" value="Carboxypeptidase-like, regulatory domain"/>
    <property type="match status" value="1"/>
</dbReference>
<name>A0A6J4M255_9BACT</name>
<dbReference type="Pfam" id="PF13620">
    <property type="entry name" value="CarboxypepD_reg"/>
    <property type="match status" value="1"/>
</dbReference>
<dbReference type="AlphaFoldDB" id="A0A6J4M255"/>
<organism evidence="2">
    <name type="scientific">uncultured Gemmatimonadota bacterium</name>
    <dbReference type="NCBI Taxonomy" id="203437"/>
    <lineage>
        <taxon>Bacteria</taxon>
        <taxon>Pseudomonadati</taxon>
        <taxon>Gemmatimonadota</taxon>
        <taxon>environmental samples</taxon>
    </lineage>
</organism>
<feature type="chain" id="PRO_5026671233" description="Carboxypeptidase regulatory-like domain-containing protein" evidence="1">
    <location>
        <begin position="27"/>
        <end position="359"/>
    </location>
</feature>
<proteinExistence type="predicted"/>
<accession>A0A6J4M255</accession>
<evidence type="ECO:0000313" key="2">
    <source>
        <dbReference type="EMBL" id="CAA9347801.1"/>
    </source>
</evidence>
<sequence>MLRKSGRALRWALAAGAMAVPAAAQAPAGGEIHGRVTERGSGAPVPFTVVRLLAGDTTRPALATTLTDSAGAFRLQAAAPGSYRLGLARVGVQGATSPAVEVGPGASVKHDLAVTMGAVMLPALVVGERCHTADQLDEAPALAALWREAQKAGDVRRAFDHAYRYSYDWQQDLTASLRLLRDRRMVKRRTVTNVPAETRARDARLREMRASVGYGSTEGGLNLDPPDLPELLGADFLRTHCVFAAPEPLAGAWGVRFRPVGAPREGRVDLQGTLWIGQDDFEVRAFDYQYLRQGRPFGGGRITYTDVAVPGGTIRLPSRVQFRLSGRVLGARAAVVSDLHGSVSLTGHRDFTRTPPPGS</sequence>
<reference evidence="2" key="1">
    <citation type="submission" date="2020-02" db="EMBL/GenBank/DDBJ databases">
        <authorList>
            <person name="Meier V. D."/>
        </authorList>
    </citation>
    <scope>NUCLEOTIDE SEQUENCE</scope>
    <source>
        <strain evidence="2">AVDCRST_MAG68</strain>
    </source>
</reference>
<keyword evidence="1" id="KW-0732">Signal</keyword>
<dbReference type="EMBL" id="CADCTW010000161">
    <property type="protein sequence ID" value="CAA9347801.1"/>
    <property type="molecule type" value="Genomic_DNA"/>
</dbReference>
<evidence type="ECO:0008006" key="3">
    <source>
        <dbReference type="Google" id="ProtNLM"/>
    </source>
</evidence>